<name>A0A6B9V9I4_ARAHY</name>
<evidence type="ECO:0000313" key="2">
    <source>
        <dbReference type="EMBL" id="QHN77351.1"/>
    </source>
</evidence>
<dbReference type="AlphaFoldDB" id="A0A6B9V9I4"/>
<dbReference type="InterPro" id="IPR027417">
    <property type="entry name" value="P-loop_NTPase"/>
</dbReference>
<dbReference type="PANTHER" id="PTHR10799">
    <property type="entry name" value="SNF2/RAD54 HELICASE FAMILY"/>
    <property type="match status" value="1"/>
</dbReference>
<proteinExistence type="predicted"/>
<evidence type="ECO:0000259" key="1">
    <source>
        <dbReference type="Pfam" id="PF00176"/>
    </source>
</evidence>
<dbReference type="EMBL" id="CP031001">
    <property type="protein sequence ID" value="QHN77351.1"/>
    <property type="molecule type" value="Genomic_DNA"/>
</dbReference>
<dbReference type="OrthoDB" id="5857104at2759"/>
<feature type="domain" description="SNF2 N-terminal" evidence="1">
    <location>
        <begin position="18"/>
        <end position="101"/>
    </location>
</feature>
<evidence type="ECO:0000313" key="3">
    <source>
        <dbReference type="Proteomes" id="UP000464620"/>
    </source>
</evidence>
<dbReference type="Proteomes" id="UP000464620">
    <property type="component" value="Chromosome B09"/>
</dbReference>
<dbReference type="Pfam" id="PF00176">
    <property type="entry name" value="SNF2-rel_dom"/>
    <property type="match status" value="1"/>
</dbReference>
<reference evidence="2 3" key="1">
    <citation type="submission" date="2020-01" db="EMBL/GenBank/DDBJ databases">
        <title>Genome sequence of Arachis hypogaea, cultivar Shitouqi.</title>
        <authorList>
            <person name="Zhuang W."/>
            <person name="Chen H."/>
            <person name="Varshney R."/>
            <person name="Wang D."/>
            <person name="Ming R."/>
        </authorList>
    </citation>
    <scope>NUCLEOTIDE SEQUENCE [LARGE SCALE GENOMIC DNA]</scope>
    <source>
        <tissue evidence="2">Young leaf</tissue>
    </source>
</reference>
<organism evidence="2 3">
    <name type="scientific">Arachis hypogaea</name>
    <name type="common">Peanut</name>
    <dbReference type="NCBI Taxonomy" id="3818"/>
    <lineage>
        <taxon>Eukaryota</taxon>
        <taxon>Viridiplantae</taxon>
        <taxon>Streptophyta</taxon>
        <taxon>Embryophyta</taxon>
        <taxon>Tracheophyta</taxon>
        <taxon>Spermatophyta</taxon>
        <taxon>Magnoliopsida</taxon>
        <taxon>eudicotyledons</taxon>
        <taxon>Gunneridae</taxon>
        <taxon>Pentapetalae</taxon>
        <taxon>rosids</taxon>
        <taxon>fabids</taxon>
        <taxon>Fabales</taxon>
        <taxon>Fabaceae</taxon>
        <taxon>Papilionoideae</taxon>
        <taxon>50 kb inversion clade</taxon>
        <taxon>dalbergioids sensu lato</taxon>
        <taxon>Dalbergieae</taxon>
        <taxon>Pterocarpus clade</taxon>
        <taxon>Arachis</taxon>
    </lineage>
</organism>
<dbReference type="GO" id="GO:0005524">
    <property type="term" value="F:ATP binding"/>
    <property type="evidence" value="ECO:0007669"/>
    <property type="project" value="InterPro"/>
</dbReference>
<dbReference type="SUPFAM" id="SSF52540">
    <property type="entry name" value="P-loop containing nucleoside triphosphate hydrolases"/>
    <property type="match status" value="1"/>
</dbReference>
<gene>
    <name evidence="2" type="ORF">DS421_19g651910</name>
</gene>
<dbReference type="Gene3D" id="3.40.50.10810">
    <property type="entry name" value="Tandem AAA-ATPase domain"/>
    <property type="match status" value="1"/>
</dbReference>
<dbReference type="InterPro" id="IPR000330">
    <property type="entry name" value="SNF2_N"/>
</dbReference>
<dbReference type="InterPro" id="IPR038718">
    <property type="entry name" value="SNF2-like_sf"/>
</dbReference>
<accession>A0A6B9V9I4</accession>
<protein>
    <submittedName>
        <fullName evidence="2">Chromatin-remodeling complex ATPase chain</fullName>
    </submittedName>
</protein>
<sequence>MATRSSLHLLQFYLRFVGLGKTLQTISLVGYLHEFRGIKGPHMVVAPKSTLKNWMNDIQHFCPILRAVKFLGNPEERKYIREELLVVGKFDVCVTSFEMAIK</sequence>